<dbReference type="EMBL" id="SMOL01000563">
    <property type="protein sequence ID" value="KAB2604997.1"/>
    <property type="molecule type" value="Genomic_DNA"/>
</dbReference>
<evidence type="ECO:0000313" key="4">
    <source>
        <dbReference type="Proteomes" id="UP000327157"/>
    </source>
</evidence>
<dbReference type="Proteomes" id="UP000327157">
    <property type="component" value="Unassembled WGS sequence"/>
</dbReference>
<dbReference type="GO" id="GO:0009451">
    <property type="term" value="P:RNA modification"/>
    <property type="evidence" value="ECO:0007669"/>
    <property type="project" value="InterPro"/>
</dbReference>
<feature type="repeat" description="PPR" evidence="2">
    <location>
        <begin position="143"/>
        <end position="177"/>
    </location>
</feature>
<dbReference type="Gene3D" id="1.25.40.10">
    <property type="entry name" value="Tetratricopeptide repeat domain"/>
    <property type="match status" value="2"/>
</dbReference>
<dbReference type="Pfam" id="PF01535">
    <property type="entry name" value="PPR"/>
    <property type="match status" value="3"/>
</dbReference>
<dbReference type="InterPro" id="IPR046960">
    <property type="entry name" value="PPR_At4g14850-like_plant"/>
</dbReference>
<accession>A0A5N5FQ22</accession>
<keyword evidence="1" id="KW-0677">Repeat</keyword>
<comment type="caution">
    <text evidence="3">The sequence shown here is derived from an EMBL/GenBank/DDBJ whole genome shotgun (WGS) entry which is preliminary data.</text>
</comment>
<dbReference type="OrthoDB" id="185373at2759"/>
<keyword evidence="4" id="KW-1185">Reference proteome</keyword>
<dbReference type="NCBIfam" id="TIGR00756">
    <property type="entry name" value="PPR"/>
    <property type="match status" value="2"/>
</dbReference>
<dbReference type="InterPro" id="IPR011990">
    <property type="entry name" value="TPR-like_helical_dom_sf"/>
</dbReference>
<reference evidence="3 4" key="2">
    <citation type="submission" date="2019-11" db="EMBL/GenBank/DDBJ databases">
        <title>A de novo genome assembly of a pear dwarfing rootstock.</title>
        <authorList>
            <person name="Wang F."/>
            <person name="Wang J."/>
            <person name="Li S."/>
            <person name="Zhang Y."/>
            <person name="Fang M."/>
            <person name="Ma L."/>
            <person name="Zhao Y."/>
            <person name="Jiang S."/>
        </authorList>
    </citation>
    <scope>NUCLEOTIDE SEQUENCE [LARGE SCALE GENOMIC DNA]</scope>
    <source>
        <strain evidence="3">S2</strain>
        <tissue evidence="3">Leaf</tissue>
    </source>
</reference>
<dbReference type="InterPro" id="IPR002885">
    <property type="entry name" value="PPR_rpt"/>
</dbReference>
<dbReference type="PROSITE" id="PS51375">
    <property type="entry name" value="PPR"/>
    <property type="match status" value="2"/>
</dbReference>
<evidence type="ECO:0000256" key="2">
    <source>
        <dbReference type="PROSITE-ProRule" id="PRU00708"/>
    </source>
</evidence>
<dbReference type="PANTHER" id="PTHR47926:SF458">
    <property type="entry name" value="PENTATRICOPEPTIDE REPEAT-CONTAINING PROTEIN"/>
    <property type="match status" value="1"/>
</dbReference>
<proteinExistence type="predicted"/>
<evidence type="ECO:0000256" key="1">
    <source>
        <dbReference type="ARBA" id="ARBA00022737"/>
    </source>
</evidence>
<dbReference type="AlphaFoldDB" id="A0A5N5FQ22"/>
<evidence type="ECO:0000313" key="3">
    <source>
        <dbReference type="EMBL" id="KAB2604997.1"/>
    </source>
</evidence>
<dbReference type="PANTHER" id="PTHR47926">
    <property type="entry name" value="PENTATRICOPEPTIDE REPEAT-CONTAINING PROTEIN"/>
    <property type="match status" value="1"/>
</dbReference>
<organism evidence="3 4">
    <name type="scientific">Pyrus ussuriensis x Pyrus communis</name>
    <dbReference type="NCBI Taxonomy" id="2448454"/>
    <lineage>
        <taxon>Eukaryota</taxon>
        <taxon>Viridiplantae</taxon>
        <taxon>Streptophyta</taxon>
        <taxon>Embryophyta</taxon>
        <taxon>Tracheophyta</taxon>
        <taxon>Spermatophyta</taxon>
        <taxon>Magnoliopsida</taxon>
        <taxon>eudicotyledons</taxon>
        <taxon>Gunneridae</taxon>
        <taxon>Pentapetalae</taxon>
        <taxon>rosids</taxon>
        <taxon>fabids</taxon>
        <taxon>Rosales</taxon>
        <taxon>Rosaceae</taxon>
        <taxon>Amygdaloideae</taxon>
        <taxon>Maleae</taxon>
        <taxon>Pyrus</taxon>
    </lineage>
</organism>
<name>A0A5N5FQ22_9ROSA</name>
<reference evidence="3 4" key="1">
    <citation type="submission" date="2019-09" db="EMBL/GenBank/DDBJ databases">
        <authorList>
            <person name="Ou C."/>
        </authorList>
    </citation>
    <scope>NUCLEOTIDE SEQUENCE [LARGE SCALE GENOMIC DNA]</scope>
    <source>
        <strain evidence="3">S2</strain>
        <tissue evidence="3">Leaf</tissue>
    </source>
</reference>
<gene>
    <name evidence="3" type="ORF">D8674_038946</name>
</gene>
<dbReference type="GO" id="GO:0003723">
    <property type="term" value="F:RNA binding"/>
    <property type="evidence" value="ECO:0007669"/>
    <property type="project" value="InterPro"/>
</dbReference>
<feature type="repeat" description="PPR" evidence="2">
    <location>
        <begin position="73"/>
        <end position="107"/>
    </location>
</feature>
<protein>
    <submittedName>
        <fullName evidence="3">Pentatricopeptide repeat-containing protein</fullName>
    </submittedName>
</protein>
<sequence>MHTFVGCFHWKGGSWVCGETWVSVEFIFDEYDSEFVYIVWWRYVSRNILMSQLVKRDDIKGAYDVFLRMPGRSVRSWTLKISGSVQCGKPKEAIGLFSEMEEAGVRPNEVMVVAVLVACADWGDLGLGRRIHEFSNQSGFSKNVRVSNTVIEMYVKCGCLEDACKVFDGMKERTIVS</sequence>